<dbReference type="EMBL" id="JAQIZT010000009">
    <property type="protein sequence ID" value="KAJ6986259.1"/>
    <property type="molecule type" value="Genomic_DNA"/>
</dbReference>
<comment type="caution">
    <text evidence="2">The sequence shown here is derived from an EMBL/GenBank/DDBJ whole genome shotgun (WGS) entry which is preliminary data.</text>
</comment>
<dbReference type="Proteomes" id="UP001164929">
    <property type="component" value="Chromosome 9"/>
</dbReference>
<reference evidence="2" key="1">
    <citation type="journal article" date="2023" name="Mol. Ecol. Resour.">
        <title>Chromosome-level genome assembly of a triploid poplar Populus alba 'Berolinensis'.</title>
        <authorList>
            <person name="Chen S."/>
            <person name="Yu Y."/>
            <person name="Wang X."/>
            <person name="Wang S."/>
            <person name="Zhang T."/>
            <person name="Zhou Y."/>
            <person name="He R."/>
            <person name="Meng N."/>
            <person name="Wang Y."/>
            <person name="Liu W."/>
            <person name="Liu Z."/>
            <person name="Liu J."/>
            <person name="Guo Q."/>
            <person name="Huang H."/>
            <person name="Sederoff R.R."/>
            <person name="Wang G."/>
            <person name="Qu G."/>
            <person name="Chen S."/>
        </authorList>
    </citation>
    <scope>NUCLEOTIDE SEQUENCE</scope>
    <source>
        <strain evidence="2">SC-2020</strain>
    </source>
</reference>
<evidence type="ECO:0000313" key="2">
    <source>
        <dbReference type="EMBL" id="KAJ6986205.1"/>
    </source>
</evidence>
<keyword evidence="4" id="KW-1185">Reference proteome</keyword>
<gene>
    <name evidence="2" type="ORF">NC653_023946</name>
    <name evidence="3" type="ORF">NC653_023988</name>
</gene>
<evidence type="ECO:0000313" key="4">
    <source>
        <dbReference type="Proteomes" id="UP001164929"/>
    </source>
</evidence>
<accession>A0AAD6MK30</accession>
<feature type="compositionally biased region" description="Polar residues" evidence="1">
    <location>
        <begin position="50"/>
        <end position="60"/>
    </location>
</feature>
<feature type="region of interest" description="Disordered" evidence="1">
    <location>
        <begin position="28"/>
        <end position="73"/>
    </location>
</feature>
<protein>
    <submittedName>
        <fullName evidence="2">Uncharacterized protein</fullName>
    </submittedName>
</protein>
<name>A0AAD6MK30_9ROSI</name>
<dbReference type="AlphaFoldDB" id="A0AAD6MK30"/>
<proteinExistence type="predicted"/>
<organism evidence="2 4">
    <name type="scientific">Populus alba x Populus x berolinensis</name>
    <dbReference type="NCBI Taxonomy" id="444605"/>
    <lineage>
        <taxon>Eukaryota</taxon>
        <taxon>Viridiplantae</taxon>
        <taxon>Streptophyta</taxon>
        <taxon>Embryophyta</taxon>
        <taxon>Tracheophyta</taxon>
        <taxon>Spermatophyta</taxon>
        <taxon>Magnoliopsida</taxon>
        <taxon>eudicotyledons</taxon>
        <taxon>Gunneridae</taxon>
        <taxon>Pentapetalae</taxon>
        <taxon>rosids</taxon>
        <taxon>fabids</taxon>
        <taxon>Malpighiales</taxon>
        <taxon>Salicaceae</taxon>
        <taxon>Saliceae</taxon>
        <taxon>Populus</taxon>
    </lineage>
</organism>
<evidence type="ECO:0000313" key="3">
    <source>
        <dbReference type="EMBL" id="KAJ6986259.1"/>
    </source>
</evidence>
<dbReference type="EMBL" id="JAQIZT010000009">
    <property type="protein sequence ID" value="KAJ6986205.1"/>
    <property type="molecule type" value="Genomic_DNA"/>
</dbReference>
<evidence type="ECO:0000256" key="1">
    <source>
        <dbReference type="SAM" id="MobiDB-lite"/>
    </source>
</evidence>
<sequence>MPLIIDEMMELAFVLLELAEASLQELQVGQAQPAPHVKLNRRRKGDDQNNKTNLNETRLGSNEGPEEIKRGAA</sequence>